<keyword evidence="5 8" id="KW-0418">Kinase</keyword>
<gene>
    <name evidence="8" type="ORF">JOF35_000217</name>
</gene>
<dbReference type="Proteomes" id="UP001234880">
    <property type="component" value="Unassembled WGS sequence"/>
</dbReference>
<dbReference type="PANTHER" id="PTHR43289">
    <property type="entry name" value="MITOGEN-ACTIVATED PROTEIN KINASE KINASE KINASE 20-RELATED"/>
    <property type="match status" value="1"/>
</dbReference>
<dbReference type="InterPro" id="IPR008271">
    <property type="entry name" value="Ser/Thr_kinase_AS"/>
</dbReference>
<dbReference type="PANTHER" id="PTHR43289:SF6">
    <property type="entry name" value="SERINE_THREONINE-PROTEIN KINASE NEKL-3"/>
    <property type="match status" value="1"/>
</dbReference>
<reference evidence="8 9" key="1">
    <citation type="submission" date="2023-07" db="EMBL/GenBank/DDBJ databases">
        <title>Sequencing the genomes of 1000 actinobacteria strains.</title>
        <authorList>
            <person name="Klenk H.-P."/>
        </authorList>
    </citation>
    <scope>NUCLEOTIDE SEQUENCE [LARGE SCALE GENOMIC DNA]</scope>
    <source>
        <strain evidence="8 9">DSM 41600</strain>
    </source>
</reference>
<dbReference type="PROSITE" id="PS50011">
    <property type="entry name" value="PROTEIN_KINASE_DOM"/>
    <property type="match status" value="1"/>
</dbReference>
<keyword evidence="3" id="KW-0808">Transferase</keyword>
<evidence type="ECO:0000259" key="7">
    <source>
        <dbReference type="PROSITE" id="PS50011"/>
    </source>
</evidence>
<keyword evidence="4" id="KW-0547">Nucleotide-binding</keyword>
<dbReference type="Pfam" id="PF00069">
    <property type="entry name" value="Pkinase"/>
    <property type="match status" value="1"/>
</dbReference>
<dbReference type="Gene3D" id="1.10.510.10">
    <property type="entry name" value="Transferase(Phosphotransferase) domain 1"/>
    <property type="match status" value="1"/>
</dbReference>
<keyword evidence="6" id="KW-0067">ATP-binding</keyword>
<protein>
    <recommendedName>
        <fullName evidence="1">non-specific serine/threonine protein kinase</fullName>
        <ecNumber evidence="1">2.7.11.1</ecNumber>
    </recommendedName>
</protein>
<evidence type="ECO:0000313" key="9">
    <source>
        <dbReference type="Proteomes" id="UP001234880"/>
    </source>
</evidence>
<keyword evidence="9" id="KW-1185">Reference proteome</keyword>
<comment type="caution">
    <text evidence="8">The sequence shown here is derived from an EMBL/GenBank/DDBJ whole genome shotgun (WGS) entry which is preliminary data.</text>
</comment>
<evidence type="ECO:0000313" key="8">
    <source>
        <dbReference type="EMBL" id="MDP9607940.1"/>
    </source>
</evidence>
<dbReference type="PROSITE" id="PS00108">
    <property type="entry name" value="PROTEIN_KINASE_ST"/>
    <property type="match status" value="1"/>
</dbReference>
<evidence type="ECO:0000256" key="6">
    <source>
        <dbReference type="ARBA" id="ARBA00022840"/>
    </source>
</evidence>
<dbReference type="SMART" id="SM00220">
    <property type="entry name" value="S_TKc"/>
    <property type="match status" value="1"/>
</dbReference>
<dbReference type="EC" id="2.7.11.1" evidence="1"/>
<dbReference type="InterPro" id="IPR000719">
    <property type="entry name" value="Prot_kinase_dom"/>
</dbReference>
<dbReference type="GO" id="GO:0004674">
    <property type="term" value="F:protein serine/threonine kinase activity"/>
    <property type="evidence" value="ECO:0007669"/>
    <property type="project" value="UniProtKB-KW"/>
</dbReference>
<dbReference type="CDD" id="cd14014">
    <property type="entry name" value="STKc_PknB_like"/>
    <property type="match status" value="1"/>
</dbReference>
<dbReference type="RefSeq" id="WP_060949438.1">
    <property type="nucleotide sequence ID" value="NZ_JAURUE010000001.1"/>
</dbReference>
<organism evidence="8 9">
    <name type="scientific">Streptomyces demainii</name>
    <dbReference type="NCBI Taxonomy" id="588122"/>
    <lineage>
        <taxon>Bacteria</taxon>
        <taxon>Bacillati</taxon>
        <taxon>Actinomycetota</taxon>
        <taxon>Actinomycetes</taxon>
        <taxon>Kitasatosporales</taxon>
        <taxon>Streptomycetaceae</taxon>
        <taxon>Streptomyces</taxon>
    </lineage>
</organism>
<evidence type="ECO:0000256" key="1">
    <source>
        <dbReference type="ARBA" id="ARBA00012513"/>
    </source>
</evidence>
<keyword evidence="2 8" id="KW-0723">Serine/threonine-protein kinase</keyword>
<evidence type="ECO:0000256" key="4">
    <source>
        <dbReference type="ARBA" id="ARBA00022741"/>
    </source>
</evidence>
<dbReference type="EMBL" id="JAURUE010000001">
    <property type="protein sequence ID" value="MDP9607940.1"/>
    <property type="molecule type" value="Genomic_DNA"/>
</dbReference>
<accession>A0ABT9KI86</accession>
<dbReference type="InterPro" id="IPR011009">
    <property type="entry name" value="Kinase-like_dom_sf"/>
</dbReference>
<evidence type="ECO:0000256" key="5">
    <source>
        <dbReference type="ARBA" id="ARBA00022777"/>
    </source>
</evidence>
<feature type="domain" description="Protein kinase" evidence="7">
    <location>
        <begin position="1"/>
        <end position="293"/>
    </location>
</feature>
<sequence length="354" mass="39281">MKERERQLILDYECLHSMPGGLREVRVWWDTVLETWLVGKRIDLSEVQDGADLVEPRVMEMIDHPNVVKVRAVATVAGFPAPMRVVEMIMPYYERGSISDALEGGMRFTAAQSLRIIQAALQGLAEMHERYGILHRDVKSPNLFLTGDAQTVKIGDLGLAGAMDSSGTAPCVYAPHLYAPPELLTGDGLTRSSDLYSLGIVLRELLGGQFDYAAYSTTDVVDSLLAGQSPLRDKDLCLPVWVCRSLRKIVQKATAPDPSRRFQTAREMSAQIARIRSADWQEVTPEVWEAPFLRYPDMRIRVSTAPAKGGGITLITQKRKTVAWRRVSPDVSVASLTHQQAFAVFERANSLAVS</sequence>
<dbReference type="SUPFAM" id="SSF56112">
    <property type="entry name" value="Protein kinase-like (PK-like)"/>
    <property type="match status" value="1"/>
</dbReference>
<name>A0ABT9KI86_9ACTN</name>
<evidence type="ECO:0000256" key="3">
    <source>
        <dbReference type="ARBA" id="ARBA00022679"/>
    </source>
</evidence>
<proteinExistence type="predicted"/>
<evidence type="ECO:0000256" key="2">
    <source>
        <dbReference type="ARBA" id="ARBA00022527"/>
    </source>
</evidence>